<evidence type="ECO:0000256" key="11">
    <source>
        <dbReference type="ARBA" id="ARBA00023242"/>
    </source>
</evidence>
<dbReference type="InterPro" id="IPR049043">
    <property type="entry name" value="WHD_RIOX1"/>
</dbReference>
<proteinExistence type="inferred from homology"/>
<dbReference type="Gene3D" id="1.10.10.1500">
    <property type="entry name" value="JmjC domain-containing ribosomal oxygenase (ROX), dimer domain"/>
    <property type="match status" value="1"/>
</dbReference>
<keyword evidence="11 14" id="KW-0539">Nucleus</keyword>
<dbReference type="AlphaFoldDB" id="A0A8J4Y7G6"/>
<feature type="compositionally biased region" description="Basic and acidic residues" evidence="15">
    <location>
        <begin position="21"/>
        <end position="39"/>
    </location>
</feature>
<keyword evidence="18" id="KW-1185">Reference proteome</keyword>
<dbReference type="PANTHER" id="PTHR13096">
    <property type="entry name" value="MINA53 MYC INDUCED NUCLEAR ANTIGEN"/>
    <property type="match status" value="1"/>
</dbReference>
<evidence type="ECO:0000256" key="12">
    <source>
        <dbReference type="ARBA" id="ARBA00025670"/>
    </source>
</evidence>
<dbReference type="Gene3D" id="3.90.930.40">
    <property type="match status" value="1"/>
</dbReference>
<evidence type="ECO:0000313" key="17">
    <source>
        <dbReference type="EMBL" id="KAG0716285.1"/>
    </source>
</evidence>
<evidence type="ECO:0000256" key="4">
    <source>
        <dbReference type="ARBA" id="ARBA00022723"/>
    </source>
</evidence>
<comment type="cofactor">
    <cofactor evidence="14">
        <name>Fe(2+)</name>
        <dbReference type="ChEBI" id="CHEBI:29033"/>
    </cofactor>
    <text evidence="14">Binds 1 Fe(2+) ion per subunit.</text>
</comment>
<evidence type="ECO:0000313" key="18">
    <source>
        <dbReference type="Proteomes" id="UP000770661"/>
    </source>
</evidence>
<protein>
    <recommendedName>
        <fullName evidence="14">Bifunctional lysine-specific demethylase and histidyl-hydroxylase</fullName>
        <ecNumber evidence="14">1.14.11.27</ecNumber>
    </recommendedName>
</protein>
<dbReference type="FunFam" id="1.10.10.1500:FF:000001">
    <property type="entry name" value="ribosomal oxygenase 1 isoform X1"/>
    <property type="match status" value="1"/>
</dbReference>
<evidence type="ECO:0000256" key="13">
    <source>
        <dbReference type="ARBA" id="ARBA00047915"/>
    </source>
</evidence>
<comment type="caution">
    <text evidence="17">The sequence shown here is derived from an EMBL/GenBank/DDBJ whole genome shotgun (WGS) entry which is preliminary data.</text>
</comment>
<evidence type="ECO:0000256" key="7">
    <source>
        <dbReference type="ARBA" id="ARBA00023002"/>
    </source>
</evidence>
<evidence type="ECO:0000256" key="5">
    <source>
        <dbReference type="ARBA" id="ARBA00022853"/>
    </source>
</evidence>
<dbReference type="Proteomes" id="UP000770661">
    <property type="component" value="Unassembled WGS sequence"/>
</dbReference>
<feature type="region of interest" description="Disordered" evidence="15">
    <location>
        <begin position="1"/>
        <end position="100"/>
    </location>
</feature>
<evidence type="ECO:0000256" key="3">
    <source>
        <dbReference type="ARBA" id="ARBA00022491"/>
    </source>
</evidence>
<dbReference type="GO" id="GO:0005506">
    <property type="term" value="F:iron ion binding"/>
    <property type="evidence" value="ECO:0007669"/>
    <property type="project" value="UniProtKB-UniRule"/>
</dbReference>
<dbReference type="EC" id="1.14.11.27" evidence="14"/>
<sequence length="625" mass="70981">MASITPLMSAREAYSVTESQDIAKEKGKKANDKSKKPPQKDPVIPEASSSSDIIFIKNGAASSSTEVDSTSSKRKQSMEPPLVPQKKIKKLKQRQTPGTSFVVQEMEPEKVQSVKDKAPEIQICEPRSSTSDHDASDDCEIVDEDFSLRLNDSYDSNGTLKLDCMSGEALRAANVQDSRDEGRKTFQWMLSPHSESSFFRDYWEKRPMFLKRKNPDYYKNIFSTSILDKILHEEKIQFSKNLDITSYSDGKRQTHNLVGQAYPSVVWDYYNNGCSLRLLNPQTFHRPAWKLLYNLQEHFSSFCGANVYVTPPGTQGFAPHWDDIEGFLLQLEGKKHWKVYKPRSEEEELPELSSGNLNQEDIGEPVLEVTLEAGDLLYLPRGYIHQATTNEDIHSIHITVSTYQKNSWGHYLQKLLPRAVELAMAEDVEFRRGLPLDTLRVMGVVNSDTETPGRSAFLSKVKELMERLLLYAPFDAAGDHLGAGLMHDALPPLLGPEDKMCSVHSGGERWCKKKQKVINRVELDPDTYIRLIRGNVIRMVAEEDGVKIYHCLENTRVYHEEEPQFFEMSPEHAPAVEALIHTYPKYIAVEDLPVEGDDEKMTVARGLWERGLVVAAHPLHNHDED</sequence>
<keyword evidence="6 14" id="KW-0223">Dioxygenase</keyword>
<dbReference type="OrthoDB" id="425950at2759"/>
<dbReference type="FunFam" id="2.60.120.650:FF:000013">
    <property type="entry name" value="Ribosomal oxygenase 1"/>
    <property type="match status" value="1"/>
</dbReference>
<evidence type="ECO:0000256" key="9">
    <source>
        <dbReference type="ARBA" id="ARBA00023015"/>
    </source>
</evidence>
<keyword evidence="3" id="KW-0678">Repressor</keyword>
<evidence type="ECO:0000256" key="2">
    <source>
        <dbReference type="ARBA" id="ARBA00010309"/>
    </source>
</evidence>
<comment type="catalytic activity">
    <reaction evidence="13 14">
        <text>N(6),N(6)-dimethyl-L-lysyl(36)-[histone H3] + 2 2-oxoglutarate + 2 O2 = L-lysyl(36)-[histone H3] + 2 formaldehyde + 2 succinate + 2 CO2</text>
        <dbReference type="Rhea" id="RHEA:42032"/>
        <dbReference type="Rhea" id="RHEA-COMP:9785"/>
        <dbReference type="Rhea" id="RHEA-COMP:9787"/>
        <dbReference type="ChEBI" id="CHEBI:15379"/>
        <dbReference type="ChEBI" id="CHEBI:16526"/>
        <dbReference type="ChEBI" id="CHEBI:16810"/>
        <dbReference type="ChEBI" id="CHEBI:16842"/>
        <dbReference type="ChEBI" id="CHEBI:29969"/>
        <dbReference type="ChEBI" id="CHEBI:30031"/>
        <dbReference type="ChEBI" id="CHEBI:61976"/>
        <dbReference type="EC" id="1.14.11.27"/>
    </reaction>
</comment>
<dbReference type="EMBL" id="JACEEZ010018975">
    <property type="protein sequence ID" value="KAG0716285.1"/>
    <property type="molecule type" value="Genomic_DNA"/>
</dbReference>
<gene>
    <name evidence="17" type="primary">riox1</name>
    <name evidence="17" type="ORF">GWK47_010065</name>
</gene>
<dbReference type="SMART" id="SM00558">
    <property type="entry name" value="JmjC"/>
    <property type="match status" value="1"/>
</dbReference>
<keyword evidence="7 14" id="KW-0560">Oxidoreductase</keyword>
<evidence type="ECO:0000256" key="8">
    <source>
        <dbReference type="ARBA" id="ARBA00023004"/>
    </source>
</evidence>
<reference evidence="17" key="1">
    <citation type="submission" date="2020-07" db="EMBL/GenBank/DDBJ databases">
        <title>The High-quality genome of the commercially important snow crab, Chionoecetes opilio.</title>
        <authorList>
            <person name="Jeong J.-H."/>
            <person name="Ryu S."/>
        </authorList>
    </citation>
    <scope>NUCLEOTIDE SEQUENCE</scope>
    <source>
        <strain evidence="17">MADBK_172401_WGS</strain>
        <tissue evidence="17">Digestive gland</tissue>
    </source>
</reference>
<evidence type="ECO:0000256" key="1">
    <source>
        <dbReference type="ARBA" id="ARBA00004123"/>
    </source>
</evidence>
<dbReference type="Pfam" id="PF21233">
    <property type="entry name" value="WHD_RIOX1"/>
    <property type="match status" value="1"/>
</dbReference>
<dbReference type="GO" id="GO:0045471">
    <property type="term" value="P:response to ethanol"/>
    <property type="evidence" value="ECO:0007669"/>
    <property type="project" value="UniProtKB-ARBA"/>
</dbReference>
<dbReference type="InterPro" id="IPR003347">
    <property type="entry name" value="JmjC_dom"/>
</dbReference>
<comment type="similarity">
    <text evidence="2">Belongs to the ROX family. NO66 subfamily.</text>
</comment>
<keyword evidence="4 14" id="KW-0479">Metal-binding</keyword>
<dbReference type="SUPFAM" id="SSF51197">
    <property type="entry name" value="Clavaminate synthase-like"/>
    <property type="match status" value="1"/>
</dbReference>
<evidence type="ECO:0000259" key="16">
    <source>
        <dbReference type="PROSITE" id="PS51184"/>
    </source>
</evidence>
<dbReference type="Gene3D" id="2.60.120.650">
    <property type="entry name" value="Cupin"/>
    <property type="match status" value="1"/>
</dbReference>
<dbReference type="InterPro" id="IPR039994">
    <property type="entry name" value="NO66-like"/>
</dbReference>
<keyword evidence="9 14" id="KW-0805">Transcription regulation</keyword>
<dbReference type="FunFam" id="3.90.930.40:FF:000001">
    <property type="entry name" value="ribosomal oxygenase 1 isoform X1"/>
    <property type="match status" value="1"/>
</dbReference>
<keyword evidence="8 14" id="KW-0408">Iron</keyword>
<name>A0A8J4Y7G6_CHIOP</name>
<evidence type="ECO:0000256" key="15">
    <source>
        <dbReference type="SAM" id="MobiDB-lite"/>
    </source>
</evidence>
<dbReference type="PANTHER" id="PTHR13096:SF8">
    <property type="entry name" value="RIBOSOMAL OXYGENASE 1"/>
    <property type="match status" value="1"/>
</dbReference>
<dbReference type="PROSITE" id="PS51184">
    <property type="entry name" value="JMJC"/>
    <property type="match status" value="1"/>
</dbReference>
<accession>A0A8J4Y7G6</accession>
<comment type="function">
    <text evidence="12">Oxygenase that can act as both a histone lysine demethylase and a ribosomal histidine hydroxylase. Specifically demethylates 'Lys-4' (H3K4me) and 'Lys-36' (H3K36me) of histone H3, thereby playing a central role in histone code.</text>
</comment>
<evidence type="ECO:0000256" key="14">
    <source>
        <dbReference type="RuleBase" id="RU366061"/>
    </source>
</evidence>
<dbReference type="GO" id="GO:0005730">
    <property type="term" value="C:nucleolus"/>
    <property type="evidence" value="ECO:0007669"/>
    <property type="project" value="TreeGrafter"/>
</dbReference>
<dbReference type="GO" id="GO:0032453">
    <property type="term" value="F:histone H3K4 demethylase activity"/>
    <property type="evidence" value="ECO:0007669"/>
    <property type="project" value="TreeGrafter"/>
</dbReference>
<evidence type="ECO:0000256" key="10">
    <source>
        <dbReference type="ARBA" id="ARBA00023163"/>
    </source>
</evidence>
<organism evidence="17 18">
    <name type="scientific">Chionoecetes opilio</name>
    <name type="common">Atlantic snow crab</name>
    <name type="synonym">Cancer opilio</name>
    <dbReference type="NCBI Taxonomy" id="41210"/>
    <lineage>
        <taxon>Eukaryota</taxon>
        <taxon>Metazoa</taxon>
        <taxon>Ecdysozoa</taxon>
        <taxon>Arthropoda</taxon>
        <taxon>Crustacea</taxon>
        <taxon>Multicrustacea</taxon>
        <taxon>Malacostraca</taxon>
        <taxon>Eumalacostraca</taxon>
        <taxon>Eucarida</taxon>
        <taxon>Decapoda</taxon>
        <taxon>Pleocyemata</taxon>
        <taxon>Brachyura</taxon>
        <taxon>Eubrachyura</taxon>
        <taxon>Majoidea</taxon>
        <taxon>Majidae</taxon>
        <taxon>Chionoecetes</taxon>
    </lineage>
</organism>
<comment type="subcellular location">
    <subcellularLocation>
        <location evidence="1 14">Nucleus</location>
    </subcellularLocation>
</comment>
<dbReference type="GO" id="GO:0140680">
    <property type="term" value="F:histone H3K36me/H3K36me2 demethylase activity"/>
    <property type="evidence" value="ECO:0007669"/>
    <property type="project" value="UniProtKB-EC"/>
</dbReference>
<feature type="domain" description="JmjC" evidence="16">
    <location>
        <begin position="274"/>
        <end position="419"/>
    </location>
</feature>
<keyword evidence="5" id="KW-0156">Chromatin regulator</keyword>
<keyword evidence="10 14" id="KW-0804">Transcription</keyword>
<evidence type="ECO:0000256" key="6">
    <source>
        <dbReference type="ARBA" id="ARBA00022964"/>
    </source>
</evidence>
<dbReference type="Pfam" id="PF08007">
    <property type="entry name" value="JmjC_2"/>
    <property type="match status" value="1"/>
</dbReference>